<reference evidence="1 2" key="1">
    <citation type="submission" date="2019-01" db="EMBL/GenBank/DDBJ databases">
        <title>Intercellular communication is required for trap formation in the nematode-trapping fungus Duddingtonia flagrans.</title>
        <authorList>
            <person name="Youssar L."/>
            <person name="Wernet V."/>
            <person name="Hensel N."/>
            <person name="Hildebrandt H.-G."/>
            <person name="Fischer R."/>
        </authorList>
    </citation>
    <scope>NUCLEOTIDE SEQUENCE [LARGE SCALE GENOMIC DNA]</scope>
    <source>
        <strain evidence="1 2">CBS H-5679</strain>
    </source>
</reference>
<accession>A0A436ZQ88</accession>
<dbReference type="GeneID" id="93591265"/>
<protein>
    <submittedName>
        <fullName evidence="1">Uncharacterized protein</fullName>
    </submittedName>
</protein>
<dbReference type="STRING" id="97331.A0A436ZQ88"/>
<comment type="caution">
    <text evidence="1">The sequence shown here is derived from an EMBL/GenBank/DDBJ whole genome shotgun (WGS) entry which is preliminary data.</text>
</comment>
<dbReference type="EMBL" id="SAEB01000012">
    <property type="protein sequence ID" value="RVD81077.1"/>
    <property type="molecule type" value="Genomic_DNA"/>
</dbReference>
<organism evidence="1 2">
    <name type="scientific">Arthrobotrys flagrans</name>
    <name type="common">Nematode-trapping fungus</name>
    <name type="synonym">Trichothecium flagrans</name>
    <dbReference type="NCBI Taxonomy" id="97331"/>
    <lineage>
        <taxon>Eukaryota</taxon>
        <taxon>Fungi</taxon>
        <taxon>Dikarya</taxon>
        <taxon>Ascomycota</taxon>
        <taxon>Pezizomycotina</taxon>
        <taxon>Orbiliomycetes</taxon>
        <taxon>Orbiliales</taxon>
        <taxon>Orbiliaceae</taxon>
        <taxon>Arthrobotrys</taxon>
    </lineage>
</organism>
<dbReference type="AlphaFoldDB" id="A0A436ZQ88"/>
<evidence type="ECO:0000313" key="1">
    <source>
        <dbReference type="EMBL" id="RVD81077.1"/>
    </source>
</evidence>
<gene>
    <name evidence="1" type="ORF">DFL_008954</name>
</gene>
<proteinExistence type="predicted"/>
<keyword evidence="2" id="KW-1185">Reference proteome</keyword>
<evidence type="ECO:0000313" key="2">
    <source>
        <dbReference type="Proteomes" id="UP000283090"/>
    </source>
</evidence>
<dbReference type="RefSeq" id="XP_067486621.1">
    <property type="nucleotide sequence ID" value="XM_067638765.1"/>
</dbReference>
<dbReference type="VEuPathDB" id="FungiDB:DFL_008954"/>
<dbReference type="Proteomes" id="UP000283090">
    <property type="component" value="Unassembled WGS sequence"/>
</dbReference>
<sequence length="122" mass="13902">MEDCYKEASRAKGRGSYDLMIDIVSKGIKTTTVFDEIRDVISAGLRELETILCQENQKWCQEIGDELETNIKNWTSVSEKLEKDEMEEKAKLKAIVSGFEIKMKDIVAEANQLAEQVKVLKL</sequence>
<name>A0A436ZQ88_ARTFL</name>
<dbReference type="OrthoDB" id="5418192at2759"/>